<dbReference type="RefSeq" id="WP_096204382.1">
    <property type="nucleotide sequence ID" value="NZ_FZMP01000070.1"/>
</dbReference>
<dbReference type="EMBL" id="FZMP01000070">
    <property type="protein sequence ID" value="SNQ60130.1"/>
    <property type="molecule type" value="Genomic_DNA"/>
</dbReference>
<dbReference type="OrthoDB" id="381992at2157"/>
<protein>
    <submittedName>
        <fullName evidence="2">Uncharacterized protein</fullName>
    </submittedName>
</protein>
<evidence type="ECO:0000313" key="3">
    <source>
        <dbReference type="Proteomes" id="UP000218615"/>
    </source>
</evidence>
<dbReference type="AlphaFoldDB" id="A0A284VLH6"/>
<organism evidence="2 3">
    <name type="scientific">Candidatus Methanoperedens nitratireducens</name>
    <dbReference type="NCBI Taxonomy" id="1392998"/>
    <lineage>
        <taxon>Archaea</taxon>
        <taxon>Methanobacteriati</taxon>
        <taxon>Methanobacteriota</taxon>
        <taxon>Stenosarchaea group</taxon>
        <taxon>Methanomicrobia</taxon>
        <taxon>Methanosarcinales</taxon>
        <taxon>ANME-2 cluster</taxon>
        <taxon>Candidatus Methanoperedentaceae</taxon>
        <taxon>Candidatus Methanoperedens</taxon>
    </lineage>
</organism>
<reference evidence="3" key="1">
    <citation type="submission" date="2017-06" db="EMBL/GenBank/DDBJ databases">
        <authorList>
            <person name="Cremers G."/>
        </authorList>
    </citation>
    <scope>NUCLEOTIDE SEQUENCE [LARGE SCALE GENOMIC DNA]</scope>
</reference>
<accession>A0A284VLH6</accession>
<name>A0A284VLH6_9EURY</name>
<feature type="region of interest" description="Disordered" evidence="1">
    <location>
        <begin position="79"/>
        <end position="100"/>
    </location>
</feature>
<keyword evidence="3" id="KW-1185">Reference proteome</keyword>
<sequence>MEKKTMLVIGILGMLLAFGAMSVAMAQNTGDEKIKDAENHECTLEMMENMIENCPERMMQSGACGNMMNATNESSMQAGCSEMMGNSMPGADTESKETNHCGNMGSDMGSMMGSSATKAAL</sequence>
<evidence type="ECO:0000256" key="1">
    <source>
        <dbReference type="SAM" id="MobiDB-lite"/>
    </source>
</evidence>
<dbReference type="Proteomes" id="UP000218615">
    <property type="component" value="Unassembled WGS sequence"/>
</dbReference>
<evidence type="ECO:0000313" key="2">
    <source>
        <dbReference type="EMBL" id="SNQ60130.1"/>
    </source>
</evidence>
<proteinExistence type="predicted"/>
<gene>
    <name evidence="2" type="ORF">MNV_1610034</name>
</gene>